<evidence type="ECO:0000256" key="1">
    <source>
        <dbReference type="SAM" id="MobiDB-lite"/>
    </source>
</evidence>
<protein>
    <submittedName>
        <fullName evidence="2">Uncharacterized protein</fullName>
    </submittedName>
</protein>
<gene>
    <name evidence="2" type="ORF">FMUND_8844</name>
</gene>
<comment type="caution">
    <text evidence="2">The sequence shown here is derived from an EMBL/GenBank/DDBJ whole genome shotgun (WGS) entry which is preliminary data.</text>
</comment>
<evidence type="ECO:0000313" key="2">
    <source>
        <dbReference type="EMBL" id="KAF5711718.1"/>
    </source>
</evidence>
<feature type="region of interest" description="Disordered" evidence="1">
    <location>
        <begin position="391"/>
        <end position="417"/>
    </location>
</feature>
<dbReference type="Proteomes" id="UP000544331">
    <property type="component" value="Unassembled WGS sequence"/>
</dbReference>
<proteinExistence type="predicted"/>
<sequence>MSESERDFGNYLGYLTATLRIHPDTKVHIYYILRTRQDFDKVLCGDRHRWDDQPHGKVIKASYGNESATITRYDNSELLDTVLEMVHVQDKLEHRFLGLRWLDSEPRSESCIENKKVVIGLLISKEGWAEHPTALGLWNHAPQPISSTDDLLASKEPKRDSFANRAELPRRWTTRTSELSTVTIHSYEEFSTANNTSSSQLSRATITRYITSPENALWAPLNHRLDNDEAFPMPTVPIFNLLGVDIDPAVLQQCVGLLDPDDKDRFQQYFSMIFFSMAVISAPAGSGKSHITDVRACGPEPLRASQACYCLKPPWAGADSPPKEPAYWEKLSQGGPQLRIPMSILRLGSFAILTVGGQLVPLALSELERVEQLDVDRENEDLSNLHTRLQGLADAGPSCPTDEDSSDSSDSEVEITTEKTFEEFAARVQIARKTMTL</sequence>
<reference evidence="2 3" key="1">
    <citation type="submission" date="2020-05" db="EMBL/GenBank/DDBJ databases">
        <title>Identification and distribution of gene clusters putatively required for synthesis of sphingolipid metabolism inhibitors in phylogenetically diverse species of the filamentous fungus Fusarium.</title>
        <authorList>
            <person name="Kim H.-S."/>
            <person name="Busman M."/>
            <person name="Brown D.W."/>
            <person name="Divon H."/>
            <person name="Uhlig S."/>
            <person name="Proctor R.H."/>
        </authorList>
    </citation>
    <scope>NUCLEOTIDE SEQUENCE [LARGE SCALE GENOMIC DNA]</scope>
    <source>
        <strain evidence="2 3">NRRL 66235</strain>
    </source>
</reference>
<feature type="compositionally biased region" description="Acidic residues" evidence="1">
    <location>
        <begin position="401"/>
        <end position="415"/>
    </location>
</feature>
<organism evidence="2 3">
    <name type="scientific">Fusarium mundagurra</name>
    <dbReference type="NCBI Taxonomy" id="1567541"/>
    <lineage>
        <taxon>Eukaryota</taxon>
        <taxon>Fungi</taxon>
        <taxon>Dikarya</taxon>
        <taxon>Ascomycota</taxon>
        <taxon>Pezizomycotina</taxon>
        <taxon>Sordariomycetes</taxon>
        <taxon>Hypocreomycetidae</taxon>
        <taxon>Hypocreales</taxon>
        <taxon>Nectriaceae</taxon>
        <taxon>Fusarium</taxon>
        <taxon>Fusarium fujikuroi species complex</taxon>
    </lineage>
</organism>
<evidence type="ECO:0000313" key="3">
    <source>
        <dbReference type="Proteomes" id="UP000544331"/>
    </source>
</evidence>
<keyword evidence="3" id="KW-1185">Reference proteome</keyword>
<dbReference type="EMBL" id="JAAOAN010000299">
    <property type="protein sequence ID" value="KAF5711718.1"/>
    <property type="molecule type" value="Genomic_DNA"/>
</dbReference>
<dbReference type="OrthoDB" id="6513042at2759"/>
<accession>A0A8H6DBT6</accession>
<name>A0A8H6DBT6_9HYPO</name>
<dbReference type="AlphaFoldDB" id="A0A8H6DBT6"/>